<protein>
    <submittedName>
        <fullName evidence="6">Alpha-D-xyloside xylohydrolase</fullName>
    </submittedName>
</protein>
<evidence type="ECO:0000256" key="2">
    <source>
        <dbReference type="RuleBase" id="RU361185"/>
    </source>
</evidence>
<dbReference type="InterPro" id="IPR000322">
    <property type="entry name" value="Glyco_hydro_31_TIM"/>
</dbReference>
<comment type="similarity">
    <text evidence="1 2">Belongs to the glycosyl hydrolase 31 family.</text>
</comment>
<evidence type="ECO:0000259" key="5">
    <source>
        <dbReference type="Pfam" id="PF21365"/>
    </source>
</evidence>
<dbReference type="Proteomes" id="UP000199088">
    <property type="component" value="Unassembled WGS sequence"/>
</dbReference>
<proteinExistence type="inferred from homology"/>
<feature type="domain" description="Glycoside hydrolase family 31 N-terminal" evidence="4">
    <location>
        <begin position="62"/>
        <end position="180"/>
    </location>
</feature>
<evidence type="ECO:0000256" key="1">
    <source>
        <dbReference type="ARBA" id="ARBA00007806"/>
    </source>
</evidence>
<keyword evidence="2" id="KW-0326">Glycosidase</keyword>
<organism evidence="6 7">
    <name type="scientific">Klenkia soli</name>
    <dbReference type="NCBI Taxonomy" id="1052260"/>
    <lineage>
        <taxon>Bacteria</taxon>
        <taxon>Bacillati</taxon>
        <taxon>Actinomycetota</taxon>
        <taxon>Actinomycetes</taxon>
        <taxon>Geodermatophilales</taxon>
        <taxon>Geodermatophilaceae</taxon>
        <taxon>Klenkia</taxon>
    </lineage>
</organism>
<dbReference type="InterPro" id="IPR017853">
    <property type="entry name" value="GH"/>
</dbReference>
<keyword evidence="2 6" id="KW-0378">Hydrolase</keyword>
<dbReference type="PANTHER" id="PTHR43863">
    <property type="entry name" value="HYDROLASE, PUTATIVE (AFU_ORTHOLOGUE AFUA_1G03140)-RELATED"/>
    <property type="match status" value="1"/>
</dbReference>
<dbReference type="Pfam" id="PF21365">
    <property type="entry name" value="Glyco_hydro_31_3rd"/>
    <property type="match status" value="1"/>
</dbReference>
<feature type="domain" description="Glycoside hydrolase family 31 TIM barrel" evidence="3">
    <location>
        <begin position="224"/>
        <end position="568"/>
    </location>
</feature>
<evidence type="ECO:0000259" key="4">
    <source>
        <dbReference type="Pfam" id="PF13802"/>
    </source>
</evidence>
<dbReference type="InterPro" id="IPR013780">
    <property type="entry name" value="Glyco_hydro_b"/>
</dbReference>
<evidence type="ECO:0000259" key="3">
    <source>
        <dbReference type="Pfam" id="PF01055"/>
    </source>
</evidence>
<dbReference type="GO" id="GO:0030246">
    <property type="term" value="F:carbohydrate binding"/>
    <property type="evidence" value="ECO:0007669"/>
    <property type="project" value="InterPro"/>
</dbReference>
<keyword evidence="7" id="KW-1185">Reference proteome</keyword>
<dbReference type="Gene3D" id="2.60.40.1760">
    <property type="entry name" value="glycosyl hydrolase (family 31)"/>
    <property type="match status" value="1"/>
</dbReference>
<dbReference type="InterPro" id="IPR011013">
    <property type="entry name" value="Gal_mutarotase_sf_dom"/>
</dbReference>
<dbReference type="Pfam" id="PF01055">
    <property type="entry name" value="Glyco_hydro_31_2nd"/>
    <property type="match status" value="1"/>
</dbReference>
<dbReference type="SUPFAM" id="SSF51011">
    <property type="entry name" value="Glycosyl hydrolase domain"/>
    <property type="match status" value="1"/>
</dbReference>
<dbReference type="InterPro" id="IPR051816">
    <property type="entry name" value="Glycosyl_Hydrolase_31"/>
</dbReference>
<dbReference type="Pfam" id="PF13802">
    <property type="entry name" value="Gal_mutarotas_2"/>
    <property type="match status" value="1"/>
</dbReference>
<reference evidence="7" key="1">
    <citation type="submission" date="2016-10" db="EMBL/GenBank/DDBJ databases">
        <authorList>
            <person name="Varghese N."/>
            <person name="Submissions S."/>
        </authorList>
    </citation>
    <scope>NUCLEOTIDE SEQUENCE [LARGE SCALE GENOMIC DNA]</scope>
    <source>
        <strain evidence="7">DSM 45843</strain>
    </source>
</reference>
<dbReference type="EMBL" id="FNIR01000018">
    <property type="protein sequence ID" value="SDP61677.1"/>
    <property type="molecule type" value="Genomic_DNA"/>
</dbReference>
<dbReference type="SUPFAM" id="SSF51445">
    <property type="entry name" value="(Trans)glycosidases"/>
    <property type="match status" value="1"/>
</dbReference>
<dbReference type="PANTHER" id="PTHR43863:SF2">
    <property type="entry name" value="MALTASE-GLUCOAMYLASE"/>
    <property type="match status" value="1"/>
</dbReference>
<dbReference type="AlphaFoldDB" id="A0A1H0U5W8"/>
<dbReference type="CDD" id="cd14752">
    <property type="entry name" value="GH31_N"/>
    <property type="match status" value="1"/>
</dbReference>
<evidence type="ECO:0000313" key="6">
    <source>
        <dbReference type="EMBL" id="SDP61677.1"/>
    </source>
</evidence>
<sequence length="668" mass="74766">MSDQLTVLPDRLAWVEETHRLEVVPWGPDAVRVRAAVGPLRDGLLGALELPVIPGEVRTQRHEDGTATLTHGRLQVRVDAVGELTFTDVVTGVELLREERTHFSWPRARNFTDAGGGLFTLSQNFAAHEDEKLFGLGQHQHGLFDQKGAVVELVQRNAEVSIPFLVSSRGYGFLWNNPALGRVELGRTGTRWIADAAQQIDYWVTAGPTPADVLQHYGAVTGTPPEFPDWASGFWQSKLRYRSQDELLAVARRHHELGLPMSVIVNDFFHWRQVGDWDFDAEAWPDPEGMVAELAEMGVRLLTSVWPLVSPLSRNFEPMRRQGFLTRTRNGMRYSMDWVDRGVDRPIGASYYDAFDPGARAYVWGQVKQHYYDRGLRTWWLDACEPEVFPGHHHNFVYAAGTGSEVANAYPREHVRGFDEAMRAEGETAPVMLIRSAWAGSQRFGALLWSGDVPTTWASLRNQVVSALNVGLSGISWWNSDIGGFHGGHVEDPDYRELLVRWFQFSVFCPVLRLHGDREPRIERDAEVNVGPDMTGGPNEVWSYGPEVQEVLTDQLQLRERVRPYLHEQMAHASATGVPPMRALFLQFPDDPRCWEVEDQFLLGPDVLVAPVLAAGVRERSVYLPAGADWVDAWDGTEHAGGTTVTVAAPLDRIPVLLRAGSGVDLRG</sequence>
<dbReference type="Gene3D" id="2.60.40.1180">
    <property type="entry name" value="Golgi alpha-mannosidase II"/>
    <property type="match status" value="1"/>
</dbReference>
<dbReference type="GO" id="GO:0005975">
    <property type="term" value="P:carbohydrate metabolic process"/>
    <property type="evidence" value="ECO:0007669"/>
    <property type="project" value="InterPro"/>
</dbReference>
<dbReference type="InterPro" id="IPR048395">
    <property type="entry name" value="Glyco_hydro_31_C"/>
</dbReference>
<gene>
    <name evidence="6" type="ORF">SAMN05660199_04394</name>
</gene>
<dbReference type="RefSeq" id="WP_242654276.1">
    <property type="nucleotide sequence ID" value="NZ_FNIR01000018.1"/>
</dbReference>
<dbReference type="GO" id="GO:0004553">
    <property type="term" value="F:hydrolase activity, hydrolyzing O-glycosyl compounds"/>
    <property type="evidence" value="ECO:0007669"/>
    <property type="project" value="InterPro"/>
</dbReference>
<evidence type="ECO:0000313" key="7">
    <source>
        <dbReference type="Proteomes" id="UP000199088"/>
    </source>
</evidence>
<dbReference type="CDD" id="cd06591">
    <property type="entry name" value="GH31_xylosidase_XylS"/>
    <property type="match status" value="1"/>
</dbReference>
<feature type="domain" description="Glycosyl hydrolase family 31 C-terminal" evidence="5">
    <location>
        <begin position="577"/>
        <end position="662"/>
    </location>
</feature>
<accession>A0A1H0U5W8</accession>
<dbReference type="SUPFAM" id="SSF74650">
    <property type="entry name" value="Galactose mutarotase-like"/>
    <property type="match status" value="1"/>
</dbReference>
<dbReference type="STRING" id="1052260.SAMN05660199_04394"/>
<dbReference type="Gene3D" id="3.20.20.80">
    <property type="entry name" value="Glycosidases"/>
    <property type="match status" value="1"/>
</dbReference>
<dbReference type="InterPro" id="IPR025887">
    <property type="entry name" value="Glyco_hydro_31_N_dom"/>
</dbReference>
<name>A0A1H0U5W8_9ACTN</name>